<feature type="region of interest" description="Disordered" evidence="1">
    <location>
        <begin position="55"/>
        <end position="91"/>
    </location>
</feature>
<dbReference type="Proteomes" id="UP000094053">
    <property type="component" value="Unassembled WGS sequence"/>
</dbReference>
<accession>A0A1E3RET6</accession>
<reference evidence="3" key="1">
    <citation type="submission" date="2016-09" db="EMBL/GenBank/DDBJ databases">
        <authorList>
            <person name="Greninger A.L."/>
            <person name="Jerome K.R."/>
            <person name="Mcnair B."/>
            <person name="Wallis C."/>
            <person name="Fang F."/>
        </authorList>
    </citation>
    <scope>NUCLEOTIDE SEQUENCE [LARGE SCALE GENOMIC DNA]</scope>
    <source>
        <strain evidence="3">M6</strain>
    </source>
</reference>
<gene>
    <name evidence="2" type="ORF">BHQ18_19730</name>
</gene>
<proteinExistence type="predicted"/>
<evidence type="ECO:0008006" key="4">
    <source>
        <dbReference type="Google" id="ProtNLM"/>
    </source>
</evidence>
<sequence length="91" mass="10149">MTSKSWSKMMKIIAVPDLLRDFDEVLSSVERGEPFEIRAADGHAIALLLPIQDEAQDPTDRSRRAATRRLSAGVEALSDQMRRDATKHLGT</sequence>
<name>A0A1E3RET6_MYCFV</name>
<comment type="caution">
    <text evidence="2">The sequence shown here is derived from an EMBL/GenBank/DDBJ whole genome shotgun (WGS) entry which is preliminary data.</text>
</comment>
<dbReference type="AlphaFoldDB" id="A0A1E3RET6"/>
<protein>
    <recommendedName>
        <fullName evidence="4">Antitoxin</fullName>
    </recommendedName>
</protein>
<evidence type="ECO:0000256" key="1">
    <source>
        <dbReference type="SAM" id="MobiDB-lite"/>
    </source>
</evidence>
<evidence type="ECO:0000313" key="3">
    <source>
        <dbReference type="Proteomes" id="UP000094053"/>
    </source>
</evidence>
<keyword evidence="3" id="KW-1185">Reference proteome</keyword>
<dbReference type="EMBL" id="MIHA01000015">
    <property type="protein sequence ID" value="ODQ88371.1"/>
    <property type="molecule type" value="Genomic_DNA"/>
</dbReference>
<organism evidence="2 3">
    <name type="scientific">Mycolicibacterium flavescens</name>
    <name type="common">Mycobacterium flavescens</name>
    <dbReference type="NCBI Taxonomy" id="1776"/>
    <lineage>
        <taxon>Bacteria</taxon>
        <taxon>Bacillati</taxon>
        <taxon>Actinomycetota</taxon>
        <taxon>Actinomycetes</taxon>
        <taxon>Mycobacteriales</taxon>
        <taxon>Mycobacteriaceae</taxon>
        <taxon>Mycolicibacterium</taxon>
    </lineage>
</organism>
<evidence type="ECO:0000313" key="2">
    <source>
        <dbReference type="EMBL" id="ODQ88371.1"/>
    </source>
</evidence>
<feature type="compositionally biased region" description="Basic and acidic residues" evidence="1">
    <location>
        <begin position="80"/>
        <end position="91"/>
    </location>
</feature>